<dbReference type="STRING" id="1280514.AXFE_28020"/>
<evidence type="ECO:0000259" key="3">
    <source>
        <dbReference type="Pfam" id="PF00483"/>
    </source>
</evidence>
<evidence type="ECO:0000259" key="5">
    <source>
        <dbReference type="Pfam" id="PF02879"/>
    </source>
</evidence>
<dbReference type="InterPro" id="IPR005835">
    <property type="entry name" value="NTP_transferase_dom"/>
</dbReference>
<dbReference type="InterPro" id="IPR029044">
    <property type="entry name" value="Nucleotide-diphossugar_trans"/>
</dbReference>
<dbReference type="GO" id="GO:0005975">
    <property type="term" value="P:carbohydrate metabolic process"/>
    <property type="evidence" value="ECO:0007669"/>
    <property type="project" value="InterPro"/>
</dbReference>
<dbReference type="InterPro" id="IPR016055">
    <property type="entry name" value="A-D-PHexomutase_a/b/a-I/II/III"/>
</dbReference>
<proteinExistence type="inferred from homology"/>
<feature type="domain" description="Alpha-D-phosphohexomutase alpha/beta/alpha" evidence="4">
    <location>
        <begin position="383"/>
        <end position="513"/>
    </location>
</feature>
<dbReference type="Gene3D" id="3.90.550.10">
    <property type="entry name" value="Spore Coat Polysaccharide Biosynthesis Protein SpsA, Chain A"/>
    <property type="match status" value="1"/>
</dbReference>
<dbReference type="AlphaFoldDB" id="A0A0D8HF00"/>
<dbReference type="SUPFAM" id="SSF53448">
    <property type="entry name" value="Nucleotide-diphospho-sugar transferases"/>
    <property type="match status" value="1"/>
</dbReference>
<dbReference type="SUPFAM" id="SSF53738">
    <property type="entry name" value="Phosphoglucomutase, first 3 domains"/>
    <property type="match status" value="2"/>
</dbReference>
<dbReference type="Proteomes" id="UP000032360">
    <property type="component" value="Unassembled WGS sequence"/>
</dbReference>
<dbReference type="SUPFAM" id="SSF55957">
    <property type="entry name" value="Phosphoglucomutase, C-terminal domain"/>
    <property type="match status" value="1"/>
</dbReference>
<evidence type="ECO:0000313" key="7">
    <source>
        <dbReference type="EMBL" id="KJF16357.1"/>
    </source>
</evidence>
<gene>
    <name evidence="7" type="primary">hddC2</name>
    <name evidence="7" type="ORF">AXFE_28020</name>
</gene>
<dbReference type="InterPro" id="IPR011004">
    <property type="entry name" value="Trimer_LpxA-like_sf"/>
</dbReference>
<name>A0A0D8HF00_9ACTN</name>
<dbReference type="Gene3D" id="3.40.120.10">
    <property type="entry name" value="Alpha-D-Glucose-1,6-Bisphosphate, subunit A, domain 3"/>
    <property type="match status" value="3"/>
</dbReference>
<dbReference type="InterPro" id="IPR005844">
    <property type="entry name" value="A-D-PHexomutase_a/b/a-I"/>
</dbReference>
<keyword evidence="7" id="KW-0808">Transferase</keyword>
<dbReference type="Pfam" id="PF02878">
    <property type="entry name" value="PGM_PMM_I"/>
    <property type="match status" value="1"/>
</dbReference>
<keyword evidence="8" id="KW-1185">Reference proteome</keyword>
<dbReference type="EC" id="2.7.7.71" evidence="7"/>
<dbReference type="InterPro" id="IPR056729">
    <property type="entry name" value="GMPPB_C"/>
</dbReference>
<comment type="similarity">
    <text evidence="1">Belongs to the transferase hexapeptide repeat family.</text>
</comment>
<dbReference type="SUPFAM" id="SSF51161">
    <property type="entry name" value="Trimeric LpxA-like enzymes"/>
    <property type="match status" value="1"/>
</dbReference>
<dbReference type="Pfam" id="PF02879">
    <property type="entry name" value="PGM_PMM_II"/>
    <property type="match status" value="1"/>
</dbReference>
<organism evidence="7 8">
    <name type="scientific">Acidithrix ferrooxidans</name>
    <dbReference type="NCBI Taxonomy" id="1280514"/>
    <lineage>
        <taxon>Bacteria</taxon>
        <taxon>Bacillati</taxon>
        <taxon>Actinomycetota</taxon>
        <taxon>Acidimicrobiia</taxon>
        <taxon>Acidimicrobiales</taxon>
        <taxon>Acidimicrobiaceae</taxon>
        <taxon>Acidithrix</taxon>
    </lineage>
</organism>
<dbReference type="PANTHER" id="PTHR22572">
    <property type="entry name" value="SUGAR-1-PHOSPHATE GUANYL TRANSFERASE"/>
    <property type="match status" value="1"/>
</dbReference>
<dbReference type="InterPro" id="IPR005845">
    <property type="entry name" value="A-D-PHexomutase_a/b/a-II"/>
</dbReference>
<dbReference type="RefSeq" id="WP_052606485.1">
    <property type="nucleotide sequence ID" value="NZ_JXYS01000087.1"/>
</dbReference>
<evidence type="ECO:0000259" key="4">
    <source>
        <dbReference type="Pfam" id="PF02878"/>
    </source>
</evidence>
<feature type="domain" description="Alpha-D-phosphohexomutase alpha/beta/alpha" evidence="5">
    <location>
        <begin position="532"/>
        <end position="630"/>
    </location>
</feature>
<dbReference type="PATRIC" id="fig|1280514.3.peg.3683"/>
<sequence length="838" mass="90705">MKAVIMAGGEGTRLRPLTATAPKPMLPIGNAPMLEHIITLLKKHGFDEVIITVAFMANAIRTYFGDGSEFGIRISYSNEDSPLGTAGSVGNCRELLESTFMVISGDVLTDIDLGALLEFHQSNKATATIGLKSMENPLEFGIVTTNDDGTVGRFLEKPTWGQVFSDTINTGIYVLEPEIFSYMPVGKALDFSQDVFPRLLEDSIPIHAMVCEGYWEDVGTLEAYLNAHKDILDHRVDLEILGFMVDKGVYFGDGTEVHPTALLEGPIIIGDNCRIGPEAKIRPYSVIGSNSRISKHAEVDRSVIHENVYIGEGSIIRGTIVGKSCDLRRSVHTEDGVVLGSDCYVGDGAQLFSKVKIYPSKTVQSGATVLTSIVWESKGTRSVFSSNGVSGIANVDIGPELALRLAMAFGSNLKPGARISTARDSSRAARMLKRALMVGLNAVGIDVADLEVAPIPALRFHVRNTSSKGGLAVVLDPDDPESVVIRFIDENGIDLDEASQRKIERGLAREDFRNVLASELGELDFPARNTEFYAQSLLEQAEIGRIRDRNFKFVVDYGFGVSSHIFPSVLSKLGGDVLGINPFSSTKRIVESDQSANMSRLSELVVTSRSEFGIGIDSVGEKIILVDNTGRILSGFESQVIFCRLVAEANPSAQISVPIGSPKALRNAVTRFGGTLHFTKRSTSGLMEAASPATRGRDLVAGVEGNFIFPNFLPGYDGCAALVQLLSLLAVTNRTLAEVVGEIEPIRVIHDSVITPWESKGIVMRILLDGIGDQETTLIDGIYAETNSSWYLVAPDPVEPITHIWVESDSEIEGVSILSSLRERIAVIVNDSSGLRLR</sequence>
<feature type="domain" description="Mannose-1-phosphate guanyltransferase C-terminal" evidence="6">
    <location>
        <begin position="264"/>
        <end position="365"/>
    </location>
</feature>
<evidence type="ECO:0000256" key="1">
    <source>
        <dbReference type="ARBA" id="ARBA00007274"/>
    </source>
</evidence>
<dbReference type="InterPro" id="IPR050486">
    <property type="entry name" value="Mannose-1P_guanyltransferase"/>
</dbReference>
<dbReference type="Gene3D" id="2.160.10.10">
    <property type="entry name" value="Hexapeptide repeat proteins"/>
    <property type="match status" value="1"/>
</dbReference>
<feature type="domain" description="Nucleotidyl transferase" evidence="3">
    <location>
        <begin position="2"/>
        <end position="233"/>
    </location>
</feature>
<reference evidence="7 8" key="1">
    <citation type="submission" date="2015-01" db="EMBL/GenBank/DDBJ databases">
        <title>Draft genome of the acidophilic iron oxidizer Acidithrix ferrooxidans strain Py-F3.</title>
        <authorList>
            <person name="Poehlein A."/>
            <person name="Eisen S."/>
            <person name="Schloemann M."/>
            <person name="Johnson B.D."/>
            <person name="Daniel R."/>
            <person name="Muehling M."/>
        </authorList>
    </citation>
    <scope>NUCLEOTIDE SEQUENCE [LARGE SCALE GENOMIC DNA]</scope>
    <source>
        <strain evidence="7 8">Py-F3</strain>
    </source>
</reference>
<keyword evidence="7" id="KW-0548">Nucleotidyltransferase</keyword>
<dbReference type="GO" id="GO:0016868">
    <property type="term" value="F:intramolecular phosphotransferase activity"/>
    <property type="evidence" value="ECO:0007669"/>
    <property type="project" value="InterPro"/>
</dbReference>
<evidence type="ECO:0000313" key="8">
    <source>
        <dbReference type="Proteomes" id="UP000032360"/>
    </source>
</evidence>
<dbReference type="Pfam" id="PF25087">
    <property type="entry name" value="GMPPB_C"/>
    <property type="match status" value="1"/>
</dbReference>
<evidence type="ECO:0000256" key="2">
    <source>
        <dbReference type="ARBA" id="ARBA00010231"/>
    </source>
</evidence>
<comment type="caution">
    <text evidence="7">The sequence shown here is derived from an EMBL/GenBank/DDBJ whole genome shotgun (WGS) entry which is preliminary data.</text>
</comment>
<accession>A0A0D8HF00</accession>
<dbReference type="GO" id="GO:0016779">
    <property type="term" value="F:nucleotidyltransferase activity"/>
    <property type="evidence" value="ECO:0007669"/>
    <property type="project" value="UniProtKB-KW"/>
</dbReference>
<protein>
    <submittedName>
        <fullName evidence="7">D-glycero-alpha-D-manno-heptose 1-phosphate guanylyltransferase</fullName>
        <ecNumber evidence="7">2.7.7.71</ecNumber>
    </submittedName>
</protein>
<comment type="similarity">
    <text evidence="2">Belongs to the phosphohexose mutase family.</text>
</comment>
<dbReference type="EMBL" id="JXYS01000087">
    <property type="protein sequence ID" value="KJF16357.1"/>
    <property type="molecule type" value="Genomic_DNA"/>
</dbReference>
<dbReference type="InterPro" id="IPR036900">
    <property type="entry name" value="A-D-PHexomutase_C_sf"/>
</dbReference>
<dbReference type="OrthoDB" id="9801810at2"/>
<dbReference type="Pfam" id="PF00483">
    <property type="entry name" value="NTP_transferase"/>
    <property type="match status" value="1"/>
</dbReference>
<evidence type="ECO:0000259" key="6">
    <source>
        <dbReference type="Pfam" id="PF25087"/>
    </source>
</evidence>
<dbReference type="CDD" id="cd04181">
    <property type="entry name" value="NTP_transferase"/>
    <property type="match status" value="1"/>
</dbReference>